<gene>
    <name evidence="2" type="ORF">HNQ81_001715</name>
</gene>
<feature type="transmembrane region" description="Helical" evidence="1">
    <location>
        <begin position="119"/>
        <end position="141"/>
    </location>
</feature>
<keyword evidence="3" id="KW-1185">Reference proteome</keyword>
<dbReference type="EMBL" id="JACHEO010000008">
    <property type="protein sequence ID" value="MBB5347984.1"/>
    <property type="molecule type" value="Genomic_DNA"/>
</dbReference>
<comment type="caution">
    <text evidence="2">The sequence shown here is derived from an EMBL/GenBank/DDBJ whole genome shotgun (WGS) entry which is preliminary data.</text>
</comment>
<name>A0A840UX19_9BACT</name>
<dbReference type="Proteomes" id="UP000539642">
    <property type="component" value="Unassembled WGS sequence"/>
</dbReference>
<feature type="transmembrane region" description="Helical" evidence="1">
    <location>
        <begin position="36"/>
        <end position="55"/>
    </location>
</feature>
<evidence type="ECO:0000256" key="1">
    <source>
        <dbReference type="SAM" id="Phobius"/>
    </source>
</evidence>
<proteinExistence type="predicted"/>
<sequence>MISACLRILALTPLVTVMLFCQDAWALQTHGGIEGVVVHQVAHIQYLGALGYLLWDIRRSGFAGVGWLYLQRFCWLMMIWNGLAFIGHLAQMNLPEEAVSTEDGYLSALLLPPVSFDRWVYYVTALDHLVITPALFVLFLAMRSFSRAAVSEKMEEGR</sequence>
<protein>
    <submittedName>
        <fullName evidence="2">Uncharacterized protein</fullName>
    </submittedName>
</protein>
<reference evidence="2 3" key="1">
    <citation type="submission" date="2020-08" db="EMBL/GenBank/DDBJ databases">
        <title>Genomic Encyclopedia of Type Strains, Phase IV (KMG-IV): sequencing the most valuable type-strain genomes for metagenomic binning, comparative biology and taxonomic classification.</title>
        <authorList>
            <person name="Goeker M."/>
        </authorList>
    </citation>
    <scope>NUCLEOTIDE SEQUENCE [LARGE SCALE GENOMIC DNA]</scope>
    <source>
        <strain evidence="2 3">DSM 28570</strain>
    </source>
</reference>
<feature type="transmembrane region" description="Helical" evidence="1">
    <location>
        <begin position="67"/>
        <end position="90"/>
    </location>
</feature>
<evidence type="ECO:0000313" key="3">
    <source>
        <dbReference type="Proteomes" id="UP000539642"/>
    </source>
</evidence>
<keyword evidence="1" id="KW-1133">Transmembrane helix</keyword>
<dbReference type="RefSeq" id="WP_240191722.1">
    <property type="nucleotide sequence ID" value="NZ_JACHEO010000008.1"/>
</dbReference>
<keyword evidence="1" id="KW-0472">Membrane</keyword>
<dbReference type="AlphaFoldDB" id="A0A840UX19"/>
<keyword evidence="1" id="KW-0812">Transmembrane</keyword>
<organism evidence="2 3">
    <name type="scientific">Desulfoprunum benzoelyticum</name>
    <dbReference type="NCBI Taxonomy" id="1506996"/>
    <lineage>
        <taxon>Bacteria</taxon>
        <taxon>Pseudomonadati</taxon>
        <taxon>Thermodesulfobacteriota</taxon>
        <taxon>Desulfobulbia</taxon>
        <taxon>Desulfobulbales</taxon>
        <taxon>Desulfobulbaceae</taxon>
        <taxon>Desulfoprunum</taxon>
    </lineage>
</organism>
<evidence type="ECO:0000313" key="2">
    <source>
        <dbReference type="EMBL" id="MBB5347984.1"/>
    </source>
</evidence>
<accession>A0A840UX19</accession>